<organism evidence="1">
    <name type="scientific">marine sediment metagenome</name>
    <dbReference type="NCBI Taxonomy" id="412755"/>
    <lineage>
        <taxon>unclassified sequences</taxon>
        <taxon>metagenomes</taxon>
        <taxon>ecological metagenomes</taxon>
    </lineage>
</organism>
<gene>
    <name evidence="1" type="ORF">S01H1_16234</name>
</gene>
<sequence length="267" mass="31288">LLKIKNNARYNILNHASRKEDSFSKNIITNLLKEGLIRPTDKINNYVITAKGIWKIESKNKDIDLETLLIFLDDKYFNLFGGNKDLNDKEKVMLLFMIVSRAFSEDAPINLKKGENAKDEIGTIIKRSFLLLKKYSLVKSLTENKLFNLEGNEHPVSDFIRHKEALVRKTNGLYRTLRDQKYCLDLMANNHIKIQELAYLLWLVFGKKINNQLLKDFLKLSESIYQKSIFIYAPEDFSFFQPKFDDEINNALDEYFINSKLWNSAKM</sequence>
<protein>
    <submittedName>
        <fullName evidence="1">Uncharacterized protein</fullName>
    </submittedName>
</protein>
<dbReference type="EMBL" id="BARS01008524">
    <property type="protein sequence ID" value="GAF80042.1"/>
    <property type="molecule type" value="Genomic_DNA"/>
</dbReference>
<dbReference type="AlphaFoldDB" id="X0SVW2"/>
<comment type="caution">
    <text evidence="1">The sequence shown here is derived from an EMBL/GenBank/DDBJ whole genome shotgun (WGS) entry which is preliminary data.</text>
</comment>
<reference evidence="1" key="1">
    <citation type="journal article" date="2014" name="Front. Microbiol.">
        <title>High frequency of phylogenetically diverse reductive dehalogenase-homologous genes in deep subseafloor sedimentary metagenomes.</title>
        <authorList>
            <person name="Kawai M."/>
            <person name="Futagami T."/>
            <person name="Toyoda A."/>
            <person name="Takaki Y."/>
            <person name="Nishi S."/>
            <person name="Hori S."/>
            <person name="Arai W."/>
            <person name="Tsubouchi T."/>
            <person name="Morono Y."/>
            <person name="Uchiyama I."/>
            <person name="Ito T."/>
            <person name="Fujiyama A."/>
            <person name="Inagaki F."/>
            <person name="Takami H."/>
        </authorList>
    </citation>
    <scope>NUCLEOTIDE SEQUENCE</scope>
    <source>
        <strain evidence="1">Expedition CK06-06</strain>
    </source>
</reference>
<evidence type="ECO:0000313" key="1">
    <source>
        <dbReference type="EMBL" id="GAF80042.1"/>
    </source>
</evidence>
<accession>X0SVW2</accession>
<name>X0SVW2_9ZZZZ</name>
<feature type="non-terminal residue" evidence="1">
    <location>
        <position position="1"/>
    </location>
</feature>
<proteinExistence type="predicted"/>